<keyword evidence="4" id="KW-1185">Reference proteome</keyword>
<dbReference type="AlphaFoldDB" id="I6ZS40"/>
<evidence type="ECO:0000313" key="3">
    <source>
        <dbReference type="EMBL" id="AFN74874.1"/>
    </source>
</evidence>
<proteinExistence type="predicted"/>
<accession>I6ZS40</accession>
<dbReference type="STRING" id="1191523.MROS_1640"/>
<reference evidence="3 4" key="1">
    <citation type="journal article" date="2013" name="PLoS ONE">
        <title>Genomic analysis of Melioribacter roseus, facultatively anaerobic organotrophic bacterium representing a novel deep lineage within Bacteriodetes/Chlorobi group.</title>
        <authorList>
            <person name="Kadnikov V.V."/>
            <person name="Mardanov A.V."/>
            <person name="Podosokorskaya O.A."/>
            <person name="Gavrilov S.N."/>
            <person name="Kublanov I.V."/>
            <person name="Beletsky A.V."/>
            <person name="Bonch-Osmolovskaya E.A."/>
            <person name="Ravin N.V."/>
        </authorList>
    </citation>
    <scope>NUCLEOTIDE SEQUENCE [LARGE SCALE GENOMIC DNA]</scope>
    <source>
        <strain evidence="4">JCM 17771 / P3M-2</strain>
    </source>
</reference>
<dbReference type="KEGG" id="mro:MROS_1640"/>
<evidence type="ECO:0000259" key="2">
    <source>
        <dbReference type="Pfam" id="PF10342"/>
    </source>
</evidence>
<organism evidence="3 4">
    <name type="scientific">Melioribacter roseus (strain DSM 23840 / JCM 17771 / VKM B-2668 / P3M-2)</name>
    <dbReference type="NCBI Taxonomy" id="1191523"/>
    <lineage>
        <taxon>Bacteria</taxon>
        <taxon>Pseudomonadati</taxon>
        <taxon>Ignavibacteriota</taxon>
        <taxon>Ignavibacteria</taxon>
        <taxon>Ignavibacteriales</taxon>
        <taxon>Melioribacteraceae</taxon>
        <taxon>Melioribacter</taxon>
    </lineage>
</organism>
<sequence>MRKIFYLLSLVSIICSCREELPVEEEPFYPSLFVKPEIFSPAEGDLYYTGSKMEIKWEMPGSVEKVYIRLLRKTVVKEIISAETENDGEFEWNIDVNIKPSIHYRIEIANHDSHYPVVTSDYFIIKSGLAP</sequence>
<feature type="domain" description="Yeast cell wall synthesis Kre9/Knh1-like N-terminal" evidence="2">
    <location>
        <begin position="40"/>
        <end position="119"/>
    </location>
</feature>
<dbReference type="RefSeq" id="WP_014856308.1">
    <property type="nucleotide sequence ID" value="NC_018178.1"/>
</dbReference>
<dbReference type="Proteomes" id="UP000009011">
    <property type="component" value="Chromosome"/>
</dbReference>
<name>I6ZS40_MELRP</name>
<dbReference type="InterPro" id="IPR018466">
    <property type="entry name" value="Kre9/Knh1-like_N"/>
</dbReference>
<gene>
    <name evidence="3" type="ordered locus">MROS_1640</name>
</gene>
<keyword evidence="1" id="KW-0732">Signal</keyword>
<evidence type="ECO:0000313" key="4">
    <source>
        <dbReference type="Proteomes" id="UP000009011"/>
    </source>
</evidence>
<dbReference type="PROSITE" id="PS51257">
    <property type="entry name" value="PROKAR_LIPOPROTEIN"/>
    <property type="match status" value="1"/>
</dbReference>
<protein>
    <recommendedName>
        <fullName evidence="2">Yeast cell wall synthesis Kre9/Knh1-like N-terminal domain-containing protein</fullName>
    </recommendedName>
</protein>
<dbReference type="EMBL" id="CP003557">
    <property type="protein sequence ID" value="AFN74874.1"/>
    <property type="molecule type" value="Genomic_DNA"/>
</dbReference>
<evidence type="ECO:0000256" key="1">
    <source>
        <dbReference type="ARBA" id="ARBA00022729"/>
    </source>
</evidence>
<dbReference type="Pfam" id="PF10342">
    <property type="entry name" value="Kre9_KNH"/>
    <property type="match status" value="1"/>
</dbReference>
<dbReference type="HOGENOM" id="CLU_1925085_0_0_10"/>